<dbReference type="EMBL" id="BGPR01066190">
    <property type="protein sequence ID" value="GBO40814.1"/>
    <property type="molecule type" value="Genomic_DNA"/>
</dbReference>
<dbReference type="AlphaFoldDB" id="A0A4Y2WUF4"/>
<organism evidence="2 3">
    <name type="scientific">Araneus ventricosus</name>
    <name type="common">Orbweaver spider</name>
    <name type="synonym">Epeira ventricosa</name>
    <dbReference type="NCBI Taxonomy" id="182803"/>
    <lineage>
        <taxon>Eukaryota</taxon>
        <taxon>Metazoa</taxon>
        <taxon>Ecdysozoa</taxon>
        <taxon>Arthropoda</taxon>
        <taxon>Chelicerata</taxon>
        <taxon>Arachnida</taxon>
        <taxon>Araneae</taxon>
        <taxon>Araneomorphae</taxon>
        <taxon>Entelegynae</taxon>
        <taxon>Araneoidea</taxon>
        <taxon>Araneidae</taxon>
        <taxon>Araneus</taxon>
    </lineage>
</organism>
<sequence>MTSEARLGPLTLATILATKYDLENAGIFSIFLLGTEIWIYPDHSSEVAACRGGSKRTVLRSQKHRTSVYKRRQLNGRRTVCSASWKAGELSAIETAVTVIISDLLTVYVTKYESAVTHITREMMSFLRY</sequence>
<name>A0A4Y2WUF4_ARAVE</name>
<proteinExistence type="predicted"/>
<evidence type="ECO:0000313" key="1">
    <source>
        <dbReference type="EMBL" id="GBO40814.1"/>
    </source>
</evidence>
<gene>
    <name evidence="1" type="ORF">AVEN_239440_1</name>
    <name evidence="2" type="ORF">AVEN_52984_1</name>
</gene>
<evidence type="ECO:0000313" key="2">
    <source>
        <dbReference type="EMBL" id="GBO40839.1"/>
    </source>
</evidence>
<reference evidence="2 3" key="1">
    <citation type="journal article" date="2019" name="Sci. Rep.">
        <title>Orb-weaving spider Araneus ventricosus genome elucidates the spidroin gene catalogue.</title>
        <authorList>
            <person name="Kono N."/>
            <person name="Nakamura H."/>
            <person name="Ohtoshi R."/>
            <person name="Moran D.A.P."/>
            <person name="Shinohara A."/>
            <person name="Yoshida Y."/>
            <person name="Fujiwara M."/>
            <person name="Mori M."/>
            <person name="Tomita M."/>
            <person name="Arakawa K."/>
        </authorList>
    </citation>
    <scope>NUCLEOTIDE SEQUENCE [LARGE SCALE GENOMIC DNA]</scope>
</reference>
<dbReference type="Proteomes" id="UP000499080">
    <property type="component" value="Unassembled WGS sequence"/>
</dbReference>
<dbReference type="EMBL" id="BGPR01066219">
    <property type="protein sequence ID" value="GBO40839.1"/>
    <property type="molecule type" value="Genomic_DNA"/>
</dbReference>
<evidence type="ECO:0000313" key="3">
    <source>
        <dbReference type="Proteomes" id="UP000499080"/>
    </source>
</evidence>
<accession>A0A4Y2WUF4</accession>
<protein>
    <submittedName>
        <fullName evidence="2">Uncharacterized protein</fullName>
    </submittedName>
</protein>
<comment type="caution">
    <text evidence="2">The sequence shown here is derived from an EMBL/GenBank/DDBJ whole genome shotgun (WGS) entry which is preliminary data.</text>
</comment>
<keyword evidence="3" id="KW-1185">Reference proteome</keyword>